<accession>A0A0H3HXV8</accession>
<protein>
    <submittedName>
        <fullName evidence="1">Uncharacterized protein</fullName>
    </submittedName>
</protein>
<dbReference type="EMBL" id="CP002834">
    <property type="protein sequence ID" value="AFI68983.1"/>
    <property type="molecule type" value="Genomic_DNA"/>
</dbReference>
<evidence type="ECO:0000313" key="1">
    <source>
        <dbReference type="EMBL" id="AFI68983.1"/>
    </source>
</evidence>
<sequence>MLIKHNGFNQPESPFVAHLVMPDGGVGYAARRRLSVRRFPLLLLSHHDCRHVCFRNNRHCEHGMRQIERHQ</sequence>
<proteinExistence type="predicted"/>
<evidence type="ECO:0000313" key="2">
    <source>
        <dbReference type="Proteomes" id="UP000010087"/>
    </source>
</evidence>
<gene>
    <name evidence="1" type="ordered locus">BP1026B_II0724</name>
</gene>
<dbReference type="AlphaFoldDB" id="A0A0H3HXV8"/>
<reference evidence="1 2" key="1">
    <citation type="journal article" date="2012" name="PLoS ONE">
        <title>Evolution of Burkholderia pseudomallei in recurrent melioidosis.</title>
        <authorList>
            <person name="Hayden H.S."/>
            <person name="Lim R."/>
            <person name="Brittnacher M.J."/>
            <person name="Sims E.H."/>
            <person name="Ramage E.R."/>
            <person name="Fong C."/>
            <person name="Wu Z."/>
            <person name="Crist E."/>
            <person name="Chang J."/>
            <person name="Zhou Y."/>
            <person name="Radey M."/>
            <person name="Rohmer L."/>
            <person name="Haugen E."/>
            <person name="Gillett W."/>
            <person name="Wuthiekanun V."/>
            <person name="Peacock S.J."/>
            <person name="Kaul R."/>
            <person name="Miller S.I."/>
            <person name="Manoil C."/>
            <person name="Jacobs M.A."/>
        </authorList>
    </citation>
    <scope>NUCLEOTIDE SEQUENCE [LARGE SCALE GENOMIC DNA]</scope>
    <source>
        <strain evidence="1 2">1026b</strain>
    </source>
</reference>
<dbReference type="KEGG" id="bpz:BP1026B_II0724"/>
<name>A0A0H3HXV8_BURP2</name>
<organism evidence="1 2">
    <name type="scientific">Burkholderia pseudomallei (strain 1026b)</name>
    <dbReference type="NCBI Taxonomy" id="884204"/>
    <lineage>
        <taxon>Bacteria</taxon>
        <taxon>Pseudomonadati</taxon>
        <taxon>Pseudomonadota</taxon>
        <taxon>Betaproteobacteria</taxon>
        <taxon>Burkholderiales</taxon>
        <taxon>Burkholderiaceae</taxon>
        <taxon>Burkholderia</taxon>
        <taxon>pseudomallei group</taxon>
    </lineage>
</organism>
<dbReference type="Proteomes" id="UP000010087">
    <property type="component" value="Chromosome 2"/>
</dbReference>